<name>A0A310SAN7_9HYME</name>
<evidence type="ECO:0000313" key="2">
    <source>
        <dbReference type="Proteomes" id="UP000250275"/>
    </source>
</evidence>
<dbReference type="AlphaFoldDB" id="A0A310SAN7"/>
<gene>
    <name evidence="1" type="ORF">WN48_03860</name>
</gene>
<sequence length="130" mass="14710">MTQFSIGSGTDGQTYVGTDWLKGLSQNIDALNRNIQQNVHQLNQRIQETVHGNLAQVYRLTENLNAEAGVRRGNTYYAESRNKKGAAYVSTEKNAWQGHINIRINEEMENEYLVIVMKGNDKSDIESECC</sequence>
<keyword evidence="2" id="KW-1185">Reference proteome</keyword>
<dbReference type="EMBL" id="KQ780658">
    <property type="protein sequence ID" value="OAD51944.1"/>
    <property type="molecule type" value="Genomic_DNA"/>
</dbReference>
<evidence type="ECO:0000313" key="1">
    <source>
        <dbReference type="EMBL" id="OAD51944.1"/>
    </source>
</evidence>
<reference evidence="1 2" key="1">
    <citation type="submission" date="2015-07" db="EMBL/GenBank/DDBJ databases">
        <title>The genome of Eufriesea mexicana.</title>
        <authorList>
            <person name="Pan H."/>
            <person name="Kapheim K."/>
        </authorList>
    </citation>
    <scope>NUCLEOTIDE SEQUENCE [LARGE SCALE GENOMIC DNA]</scope>
    <source>
        <strain evidence="1">0111107269</strain>
        <tissue evidence="1">Whole body</tissue>
    </source>
</reference>
<dbReference type="Proteomes" id="UP000250275">
    <property type="component" value="Unassembled WGS sequence"/>
</dbReference>
<dbReference type="OrthoDB" id="7693257at2759"/>
<protein>
    <submittedName>
        <fullName evidence="1">Uncharacterized protein</fullName>
    </submittedName>
</protein>
<organism evidence="1 2">
    <name type="scientific">Eufriesea mexicana</name>
    <dbReference type="NCBI Taxonomy" id="516756"/>
    <lineage>
        <taxon>Eukaryota</taxon>
        <taxon>Metazoa</taxon>
        <taxon>Ecdysozoa</taxon>
        <taxon>Arthropoda</taxon>
        <taxon>Hexapoda</taxon>
        <taxon>Insecta</taxon>
        <taxon>Pterygota</taxon>
        <taxon>Neoptera</taxon>
        <taxon>Endopterygota</taxon>
        <taxon>Hymenoptera</taxon>
        <taxon>Apocrita</taxon>
        <taxon>Aculeata</taxon>
        <taxon>Apoidea</taxon>
        <taxon>Anthophila</taxon>
        <taxon>Apidae</taxon>
        <taxon>Eufriesea</taxon>
    </lineage>
</organism>
<accession>A0A310SAN7</accession>
<proteinExistence type="predicted"/>